<evidence type="ECO:0000256" key="3">
    <source>
        <dbReference type="ARBA" id="ARBA00022528"/>
    </source>
</evidence>
<accession>A0A9E7FLI7</accession>
<keyword evidence="8" id="KW-1133">Transmembrane helix</keyword>
<dbReference type="FunFam" id="3.30.460.10:FF:000026">
    <property type="entry name" value="Protein Iojap, chloroplastic"/>
    <property type="match status" value="1"/>
</dbReference>
<feature type="transmembrane region" description="Helical" evidence="8">
    <location>
        <begin position="20"/>
        <end position="39"/>
    </location>
</feature>
<dbReference type="GO" id="GO:0009507">
    <property type="term" value="C:chloroplast"/>
    <property type="evidence" value="ECO:0007669"/>
    <property type="project" value="UniProtKB-SubCell"/>
</dbReference>
<dbReference type="EMBL" id="CP097506">
    <property type="protein sequence ID" value="URD97241.1"/>
    <property type="molecule type" value="Genomic_DNA"/>
</dbReference>
<keyword evidence="4" id="KW-0934">Plastid</keyword>
<sequence>MLFVVAGRPGQAAEKNPAAPFSPLNFFFLLLPLHLFLLAKDGMKPMQAGSTFKELCTLRSAKGNLRFRRRRLVVVVLLSSHPPSYQTIRNKLRKSEKYACLSSASFLPAASTRSHPRSHEDDNGLVLGATRSLPPLQPPVSLVPPCRALPEAFRPCTTHLSPPEVGAGDADDVFDDLFKKYGKVVYKSDDQKRPTAEADDDSESLSFAVTLAKVANEVKAADIRVLFVKPLVYWTRFFIIVTAFSRPQIDAIGSKIRDTAEKQFNKIASGDTKPNSWTLLDFGKSVALIYAILGVLTSGDVVVHIFLPQQRAYYNLEEFYGNATPIELPFDNQSPFRS</sequence>
<evidence type="ECO:0000256" key="8">
    <source>
        <dbReference type="SAM" id="Phobius"/>
    </source>
</evidence>
<evidence type="ECO:0000256" key="5">
    <source>
        <dbReference type="ARBA" id="ARBA00022946"/>
    </source>
</evidence>
<dbReference type="GO" id="GO:0017148">
    <property type="term" value="P:negative regulation of translation"/>
    <property type="evidence" value="ECO:0007669"/>
    <property type="project" value="TreeGrafter"/>
</dbReference>
<dbReference type="Gene3D" id="3.30.460.10">
    <property type="entry name" value="Beta Polymerase, domain 2"/>
    <property type="match status" value="1"/>
</dbReference>
<name>A0A9E7FLI7_9LILI</name>
<organism evidence="9 10">
    <name type="scientific">Musa troglodytarum</name>
    <name type="common">fe'i banana</name>
    <dbReference type="NCBI Taxonomy" id="320322"/>
    <lineage>
        <taxon>Eukaryota</taxon>
        <taxon>Viridiplantae</taxon>
        <taxon>Streptophyta</taxon>
        <taxon>Embryophyta</taxon>
        <taxon>Tracheophyta</taxon>
        <taxon>Spermatophyta</taxon>
        <taxon>Magnoliopsida</taxon>
        <taxon>Liliopsida</taxon>
        <taxon>Zingiberales</taxon>
        <taxon>Musaceae</taxon>
        <taxon>Musa</taxon>
    </lineage>
</organism>
<evidence type="ECO:0000256" key="1">
    <source>
        <dbReference type="ARBA" id="ARBA00004229"/>
    </source>
</evidence>
<evidence type="ECO:0000313" key="9">
    <source>
        <dbReference type="EMBL" id="URD97241.1"/>
    </source>
</evidence>
<dbReference type="GO" id="GO:0090071">
    <property type="term" value="P:negative regulation of ribosome biogenesis"/>
    <property type="evidence" value="ECO:0007669"/>
    <property type="project" value="TreeGrafter"/>
</dbReference>
<dbReference type="SUPFAM" id="SSF81301">
    <property type="entry name" value="Nucleotidyltransferase"/>
    <property type="match status" value="1"/>
</dbReference>
<dbReference type="Proteomes" id="UP001055439">
    <property type="component" value="Chromosome 4"/>
</dbReference>
<gene>
    <name evidence="9" type="ORF">MUK42_31626</name>
</gene>
<protein>
    <recommendedName>
        <fullName evidence="7">Protein Iojap, chloroplastic</fullName>
    </recommendedName>
</protein>
<evidence type="ECO:0000256" key="2">
    <source>
        <dbReference type="ARBA" id="ARBA00010574"/>
    </source>
</evidence>
<feature type="transmembrane region" description="Helical" evidence="8">
    <location>
        <begin position="287"/>
        <end position="307"/>
    </location>
</feature>
<dbReference type="InterPro" id="IPR043519">
    <property type="entry name" value="NT_sf"/>
</dbReference>
<evidence type="ECO:0000256" key="6">
    <source>
        <dbReference type="ARBA" id="ARBA00061915"/>
    </source>
</evidence>
<keyword evidence="5" id="KW-0809">Transit peptide</keyword>
<evidence type="ECO:0000256" key="4">
    <source>
        <dbReference type="ARBA" id="ARBA00022640"/>
    </source>
</evidence>
<dbReference type="GO" id="GO:0043023">
    <property type="term" value="F:ribosomal large subunit binding"/>
    <property type="evidence" value="ECO:0007669"/>
    <property type="project" value="TreeGrafter"/>
</dbReference>
<evidence type="ECO:0000313" key="10">
    <source>
        <dbReference type="Proteomes" id="UP001055439"/>
    </source>
</evidence>
<evidence type="ECO:0000256" key="7">
    <source>
        <dbReference type="ARBA" id="ARBA00069129"/>
    </source>
</evidence>
<comment type="similarity">
    <text evidence="2">Belongs to the Iojap/RsfS family.</text>
</comment>
<keyword evidence="10" id="KW-1185">Reference proteome</keyword>
<keyword evidence="8" id="KW-0472">Membrane</keyword>
<dbReference type="PANTHER" id="PTHR21043">
    <property type="entry name" value="IOJAP SUPERFAMILY ORTHOLOG"/>
    <property type="match status" value="1"/>
</dbReference>
<dbReference type="AlphaFoldDB" id="A0A9E7FLI7"/>
<keyword evidence="3" id="KW-0150">Chloroplast</keyword>
<dbReference type="PANTHER" id="PTHR21043:SF2">
    <property type="entry name" value="PROTEIN IOJAP, CHLOROPLASTIC"/>
    <property type="match status" value="1"/>
</dbReference>
<comment type="subunit">
    <text evidence="6">Interacts with chloroplast ribosomal protein uL14c (rpl14).</text>
</comment>
<dbReference type="InterPro" id="IPR004394">
    <property type="entry name" value="Iojap/RsfS/C7orf30"/>
</dbReference>
<comment type="subcellular location">
    <subcellularLocation>
        <location evidence="1">Plastid</location>
        <location evidence="1">Chloroplast</location>
    </subcellularLocation>
</comment>
<reference evidence="9" key="1">
    <citation type="submission" date="2022-05" db="EMBL/GenBank/DDBJ databases">
        <title>The Musa troglodytarum L. genome provides insights into the mechanism of non-climacteric behaviour and enrichment of carotenoids.</title>
        <authorList>
            <person name="Wang J."/>
        </authorList>
    </citation>
    <scope>NUCLEOTIDE SEQUENCE</scope>
    <source>
        <tissue evidence="9">Leaf</tissue>
    </source>
</reference>
<dbReference type="Pfam" id="PF02410">
    <property type="entry name" value="RsfS"/>
    <property type="match status" value="2"/>
</dbReference>
<dbReference type="OrthoDB" id="21330at2759"/>
<proteinExistence type="inferred from homology"/>
<keyword evidence="8" id="KW-0812">Transmembrane</keyword>
<dbReference type="HAMAP" id="MF_01477">
    <property type="entry name" value="Iojap_RsfS"/>
    <property type="match status" value="1"/>
</dbReference>